<dbReference type="InParanoid" id="D8UDN6"/>
<keyword evidence="3" id="KW-1185">Reference proteome</keyword>
<dbReference type="EMBL" id="GL378386">
    <property type="protein sequence ID" value="EFJ42072.1"/>
    <property type="molecule type" value="Genomic_DNA"/>
</dbReference>
<dbReference type="GeneID" id="9622540"/>
<gene>
    <name evidence="2" type="ORF">VOLCADRAFT_97800</name>
</gene>
<feature type="region of interest" description="Disordered" evidence="1">
    <location>
        <begin position="659"/>
        <end position="678"/>
    </location>
</feature>
<dbReference type="KEGG" id="vcn:VOLCADRAFT_97800"/>
<name>D8UDN6_VOLCA</name>
<evidence type="ECO:0000256" key="1">
    <source>
        <dbReference type="SAM" id="MobiDB-lite"/>
    </source>
</evidence>
<evidence type="ECO:0000313" key="2">
    <source>
        <dbReference type="EMBL" id="EFJ42072.1"/>
    </source>
</evidence>
<sequence>MPKVDQKRCCALTCSVRPNSGQKTRLTSCIGLACLRLCENLRSSAAPVSQEKQQELEGLLDAGIRGEDCLSGGYFHQICEGRPLSAAWNMVLFTSEKHPTTKEQTARARDLRHLACSKCLEQVTGGNETMYSNLSEEDLATLDKKRKTRMASKLKQHALDVLTDASNLGIGYVSWLLNPVQGRTIKTCTNVHRLLQSRPELRRRLTQVLDHLEVAVRAMQRPGATDELVTLAEAHDTGGDQTAAATAVVARAGEGFNPAAAAVGTNFHDSPLTAAVEGGFNLVAAAAGANGPDRGGGQAVAATAAAVVPGPSGASPLTAAVEGGFNLVAAAAGANAPNRGGGQAVAATTAAVVPGPSGASPLTAAVEGGFNLVAAAAGANAPNRGGGQAVAATAAAVVPGPSGASPSTAAVEGGFNLVAAAAGANAPNRGGGQAVAATAAAVVPGPPGASPSTAAVEGGFNLVAAAAAGANAPNRGGGQAVAATAAAVVPGPSGASPSTAAVEGGFNLVAAAAAGANAPNRGGGQAVAATAAAVVPGPSGASPSTAAVEGGLNLVAAAGAGAHDTSIRPKQGGRQHRSFQQAEIVLPLNLEGLRKAVECRELDLFDKKQLQQIKHAVMRAHDTVSTRATLLSQLKRVAAGEGITVNVSRTLGIVMGARSGQRGQGAGQAGSRGRPAKLQLSDSQSSLLVRIFERFNSSRSNLDIILGRMRVGGPNGAGPEETVHNGVQHLDDQPPGVEMSEQQLSRELQKRALKFKVLTKNQEVQLADLYKRFENQPKHDRYILVATMLPGCWNAKAVKRLLIKHGLEARRCTEPKDTWSM</sequence>
<reference evidence="2 3" key="1">
    <citation type="journal article" date="2010" name="Science">
        <title>Genomic analysis of organismal complexity in the multicellular green alga Volvox carteri.</title>
        <authorList>
            <person name="Prochnik S.E."/>
            <person name="Umen J."/>
            <person name="Nedelcu A.M."/>
            <person name="Hallmann A."/>
            <person name="Miller S.M."/>
            <person name="Nishii I."/>
            <person name="Ferris P."/>
            <person name="Kuo A."/>
            <person name="Mitros T."/>
            <person name="Fritz-Laylin L.K."/>
            <person name="Hellsten U."/>
            <person name="Chapman J."/>
            <person name="Simakov O."/>
            <person name="Rensing S.A."/>
            <person name="Terry A."/>
            <person name="Pangilinan J."/>
            <person name="Kapitonov V."/>
            <person name="Jurka J."/>
            <person name="Salamov A."/>
            <person name="Shapiro H."/>
            <person name="Schmutz J."/>
            <person name="Grimwood J."/>
            <person name="Lindquist E."/>
            <person name="Lucas S."/>
            <person name="Grigoriev I.V."/>
            <person name="Schmitt R."/>
            <person name="Kirk D."/>
            <person name="Rokhsar D.S."/>
        </authorList>
    </citation>
    <scope>NUCLEOTIDE SEQUENCE [LARGE SCALE GENOMIC DNA]</scope>
    <source>
        <strain evidence="3">f. Nagariensis / Eve</strain>
    </source>
</reference>
<dbReference type="RefSeq" id="XP_002956769.1">
    <property type="nucleotide sequence ID" value="XM_002956723.1"/>
</dbReference>
<protein>
    <submittedName>
        <fullName evidence="2">Uncharacterized protein</fullName>
    </submittedName>
</protein>
<organism evidence="3">
    <name type="scientific">Volvox carteri f. nagariensis</name>
    <dbReference type="NCBI Taxonomy" id="3068"/>
    <lineage>
        <taxon>Eukaryota</taxon>
        <taxon>Viridiplantae</taxon>
        <taxon>Chlorophyta</taxon>
        <taxon>core chlorophytes</taxon>
        <taxon>Chlorophyceae</taxon>
        <taxon>CS clade</taxon>
        <taxon>Chlamydomonadales</taxon>
        <taxon>Volvocaceae</taxon>
        <taxon>Volvox</taxon>
    </lineage>
</organism>
<proteinExistence type="predicted"/>
<dbReference type="Proteomes" id="UP000001058">
    <property type="component" value="Unassembled WGS sequence"/>
</dbReference>
<evidence type="ECO:0000313" key="3">
    <source>
        <dbReference type="Proteomes" id="UP000001058"/>
    </source>
</evidence>
<accession>D8UDN6</accession>
<dbReference type="AlphaFoldDB" id="D8UDN6"/>
<dbReference type="OrthoDB" id="10647661at2759"/>